<evidence type="ECO:0000313" key="3">
    <source>
        <dbReference type="EMBL" id="RKD76158.1"/>
    </source>
</evidence>
<evidence type="ECO:0000256" key="1">
    <source>
        <dbReference type="PIRSR" id="PIRSR006661-1"/>
    </source>
</evidence>
<accession>A0A419V878</accession>
<dbReference type="CDD" id="cd01990">
    <property type="entry name" value="LarE-like"/>
    <property type="match status" value="1"/>
</dbReference>
<dbReference type="Gene3D" id="3.40.50.620">
    <property type="entry name" value="HUPs"/>
    <property type="match status" value="1"/>
</dbReference>
<dbReference type="Proteomes" id="UP000285120">
    <property type="component" value="Unassembled WGS sequence"/>
</dbReference>
<comment type="caution">
    <text evidence="3">The sequence shown here is derived from an EMBL/GenBank/DDBJ whole genome shotgun (WGS) entry which is preliminary data.</text>
</comment>
<organism evidence="3 4">
    <name type="scientific">Sinobaca qinghaiensis</name>
    <dbReference type="NCBI Taxonomy" id="342944"/>
    <lineage>
        <taxon>Bacteria</taxon>
        <taxon>Bacillati</taxon>
        <taxon>Bacillota</taxon>
        <taxon>Bacilli</taxon>
        <taxon>Bacillales</taxon>
        <taxon>Sporolactobacillaceae</taxon>
        <taxon>Sinobaca</taxon>
    </lineage>
</organism>
<dbReference type="AlphaFoldDB" id="A0A419V878"/>
<feature type="domain" description="NAD/GMP synthase" evidence="2">
    <location>
        <begin position="15"/>
        <end position="79"/>
    </location>
</feature>
<gene>
    <name evidence="3" type="ORF">ATL39_0370</name>
</gene>
<reference evidence="3 4" key="1">
    <citation type="submission" date="2018-09" db="EMBL/GenBank/DDBJ databases">
        <title>Genomic Encyclopedia of Archaeal and Bacterial Type Strains, Phase II (KMG-II): from individual species to whole genera.</title>
        <authorList>
            <person name="Goeker M."/>
        </authorList>
    </citation>
    <scope>NUCLEOTIDE SEQUENCE [LARGE SCALE GENOMIC DNA]</scope>
    <source>
        <strain evidence="3 4">DSM 17008</strain>
    </source>
</reference>
<dbReference type="SUPFAM" id="SSF52402">
    <property type="entry name" value="Adenine nucleotide alpha hydrolases-like"/>
    <property type="match status" value="1"/>
</dbReference>
<dbReference type="PANTHER" id="PTHR43169">
    <property type="entry name" value="EXSB FAMILY PROTEIN"/>
    <property type="match status" value="1"/>
</dbReference>
<dbReference type="GO" id="GO:0006163">
    <property type="term" value="P:purine nucleotide metabolic process"/>
    <property type="evidence" value="ECO:0007669"/>
    <property type="project" value="UniProtKB-ARBA"/>
</dbReference>
<protein>
    <recommendedName>
        <fullName evidence="2">NAD/GMP synthase domain-containing protein</fullName>
    </recommendedName>
</protein>
<evidence type="ECO:0000259" key="2">
    <source>
        <dbReference type="Pfam" id="PF02540"/>
    </source>
</evidence>
<dbReference type="Pfam" id="PF02540">
    <property type="entry name" value="NAD_synthase"/>
    <property type="match status" value="1"/>
</dbReference>
<dbReference type="OrthoDB" id="9776919at2"/>
<dbReference type="EMBL" id="RAPK01000006">
    <property type="protein sequence ID" value="RKD76158.1"/>
    <property type="molecule type" value="Genomic_DNA"/>
</dbReference>
<evidence type="ECO:0000313" key="4">
    <source>
        <dbReference type="Proteomes" id="UP000285120"/>
    </source>
</evidence>
<dbReference type="PIRSF" id="PIRSF006661">
    <property type="entry name" value="PP-lp_UCP006661"/>
    <property type="match status" value="1"/>
</dbReference>
<sequence>MIEKKLEKLESILLEMKSVVVAFSGGIDSTFLLHVANRTLGRENVLAVTADSETFPDRELADTKELAAHLDASHEIISTSELNIPGYVENTSSRCYLCRDNLFENLKPLLETRHYKNIVFGLIADDMGEHRPGIIAAKEHGVRGPLQEADLYKSEIRELSKDMGLPNWNKPSYACLASRIAYEETITIEKLNRVDAAEQYIRELGMAQVRVRSHDEIARIEVAPEDMQKLASLHSRISEKLETLGFKFVTMDLAGYKSGSMNKSLSLSSPVSVD</sequence>
<dbReference type="PANTHER" id="PTHR43169:SF2">
    <property type="entry name" value="NAD_GMP SYNTHASE DOMAIN-CONTAINING PROTEIN"/>
    <property type="match status" value="1"/>
</dbReference>
<dbReference type="InterPro" id="IPR052188">
    <property type="entry name" value="Ni-pincer_cofactor_biosynth"/>
</dbReference>
<proteinExistence type="predicted"/>
<keyword evidence="4" id="KW-1185">Reference proteome</keyword>
<dbReference type="InterPro" id="IPR022310">
    <property type="entry name" value="NAD/GMP_synthase"/>
</dbReference>
<feature type="active site" description="Nucleophile and sulfur donor" evidence="1">
    <location>
        <position position="175"/>
    </location>
</feature>
<dbReference type="RefSeq" id="WP_120191574.1">
    <property type="nucleotide sequence ID" value="NZ_RAPK01000006.1"/>
</dbReference>
<dbReference type="GO" id="GO:0016783">
    <property type="term" value="F:sulfurtransferase activity"/>
    <property type="evidence" value="ECO:0007669"/>
    <property type="project" value="InterPro"/>
</dbReference>
<name>A0A419V878_9BACL</name>
<dbReference type="InterPro" id="IPR005232">
    <property type="entry name" value="LarE"/>
</dbReference>
<dbReference type="InterPro" id="IPR014729">
    <property type="entry name" value="Rossmann-like_a/b/a_fold"/>
</dbReference>
<dbReference type="NCBIfam" id="TIGR00268">
    <property type="entry name" value="ATP-dependent sacrificial sulfur transferase LarE"/>
    <property type="match status" value="1"/>
</dbReference>